<evidence type="ECO:0008006" key="3">
    <source>
        <dbReference type="Google" id="ProtNLM"/>
    </source>
</evidence>
<evidence type="ECO:0000313" key="2">
    <source>
        <dbReference type="Proteomes" id="UP000003053"/>
    </source>
</evidence>
<accession>A4BZP7</accession>
<gene>
    <name evidence="1" type="ORF">PI23P_08440</name>
</gene>
<dbReference type="Proteomes" id="UP000003053">
    <property type="component" value="Unassembled WGS sequence"/>
</dbReference>
<dbReference type="InterPro" id="IPR025514">
    <property type="entry name" value="DUF4402"/>
</dbReference>
<organism evidence="1 2">
    <name type="scientific">Polaribacter irgensii 23-P</name>
    <dbReference type="NCBI Taxonomy" id="313594"/>
    <lineage>
        <taxon>Bacteria</taxon>
        <taxon>Pseudomonadati</taxon>
        <taxon>Bacteroidota</taxon>
        <taxon>Flavobacteriia</taxon>
        <taxon>Flavobacteriales</taxon>
        <taxon>Flavobacteriaceae</taxon>
    </lineage>
</organism>
<dbReference type="eggNOG" id="ENOG5033E5M">
    <property type="taxonomic scope" value="Bacteria"/>
</dbReference>
<name>A4BZP7_9FLAO</name>
<dbReference type="HOGENOM" id="CLU_1480739_0_0_10"/>
<protein>
    <recommendedName>
        <fullName evidence="3">DUF4402 domain-containing protein</fullName>
    </recommendedName>
</protein>
<dbReference type="OrthoDB" id="1377492at2"/>
<sequence length="171" mass="17291">MIVGFTFPIIAQSGSTVNATTANASLLVAMSLSEIAPLNFGSSLLSNTSGGTVILPSNSTTRGYTGGVVNSAATPAPAVAAYSVSGTGLETYVLVLPAITTVSHTSVYSGVNTMNITAMTARFNGAVADSKTSTLTSEGKDSFTLGGTLNVQENQIGGQYSGTFQVSVDYN</sequence>
<dbReference type="Pfam" id="PF14352">
    <property type="entry name" value="DUF4402"/>
    <property type="match status" value="1"/>
</dbReference>
<dbReference type="AlphaFoldDB" id="A4BZP7"/>
<dbReference type="EMBL" id="AAOG01000002">
    <property type="protein sequence ID" value="EAR12640.1"/>
    <property type="molecule type" value="Genomic_DNA"/>
</dbReference>
<evidence type="ECO:0000313" key="1">
    <source>
        <dbReference type="EMBL" id="EAR12640.1"/>
    </source>
</evidence>
<proteinExistence type="predicted"/>
<comment type="caution">
    <text evidence="1">The sequence shown here is derived from an EMBL/GenBank/DDBJ whole genome shotgun (WGS) entry which is preliminary data.</text>
</comment>
<reference evidence="1 2" key="1">
    <citation type="submission" date="2006-02" db="EMBL/GenBank/DDBJ databases">
        <authorList>
            <person name="Murray A."/>
            <person name="Staley J."/>
            <person name="Ferriera S."/>
            <person name="Johnson J."/>
            <person name="Kravitz S."/>
            <person name="Halpern A."/>
            <person name="Remington K."/>
            <person name="Beeson K."/>
            <person name="Tran B."/>
            <person name="Rogers Y.-H."/>
            <person name="Friedman R."/>
            <person name="Venter J.C."/>
        </authorList>
    </citation>
    <scope>NUCLEOTIDE SEQUENCE [LARGE SCALE GENOMIC DNA]</scope>
    <source>
        <strain evidence="1 2">23-P</strain>
    </source>
</reference>
<keyword evidence="2" id="KW-1185">Reference proteome</keyword>